<sequence>MKQSEKLDIILKALYGSRFDGRYYSIGAILENLNIEFDPFIELRMLAKRLEDDGLIKTIFSRNDASATLTSIGIDYCEGNSYTYIGKSLITNNYHMNITNSPNANIVSKSSNVTIKITNYGEIKRTIENLRNSISNHEEIDLDKKQEMLECVDEIETNIDAGKKPKYSFTALSHMAGSLSEVGLFVIELGKLIFDK</sequence>
<evidence type="ECO:0000313" key="1">
    <source>
        <dbReference type="EMBL" id="PWA05416.1"/>
    </source>
</evidence>
<gene>
    <name evidence="1" type="ORF">DB895_07415</name>
</gene>
<name>A0A2U1JJS9_9FLAO</name>
<accession>A0A2U1JJS9</accession>
<dbReference type="AlphaFoldDB" id="A0A2U1JJS9"/>
<dbReference type="EMBL" id="QCZI01000007">
    <property type="protein sequence ID" value="PWA05416.1"/>
    <property type="molecule type" value="Genomic_DNA"/>
</dbReference>
<keyword evidence="2" id="KW-1185">Reference proteome</keyword>
<organism evidence="1 2">
    <name type="scientific">Flavobacterium psychrotolerans</name>
    <dbReference type="NCBI Taxonomy" id="2169410"/>
    <lineage>
        <taxon>Bacteria</taxon>
        <taxon>Pseudomonadati</taxon>
        <taxon>Bacteroidota</taxon>
        <taxon>Flavobacteriia</taxon>
        <taxon>Flavobacteriales</taxon>
        <taxon>Flavobacteriaceae</taxon>
        <taxon>Flavobacterium</taxon>
    </lineage>
</organism>
<evidence type="ECO:0000313" key="2">
    <source>
        <dbReference type="Proteomes" id="UP000245449"/>
    </source>
</evidence>
<reference evidence="1 2" key="1">
    <citation type="submission" date="2018-04" db="EMBL/GenBank/DDBJ databases">
        <title>Flavobacterium sp. nov., isolated from glacier ice.</title>
        <authorList>
            <person name="Liu Q."/>
            <person name="Xin Y.-H."/>
        </authorList>
    </citation>
    <scope>NUCLEOTIDE SEQUENCE [LARGE SCALE GENOMIC DNA]</scope>
    <source>
        <strain evidence="1 2">RB1R5</strain>
    </source>
</reference>
<comment type="caution">
    <text evidence="1">The sequence shown here is derived from an EMBL/GenBank/DDBJ whole genome shotgun (WGS) entry which is preliminary data.</text>
</comment>
<dbReference type="Proteomes" id="UP000245449">
    <property type="component" value="Unassembled WGS sequence"/>
</dbReference>
<protein>
    <submittedName>
        <fullName evidence="1">Uncharacterized protein</fullName>
    </submittedName>
</protein>
<dbReference type="RefSeq" id="WP_116724727.1">
    <property type="nucleotide sequence ID" value="NZ_QCZI01000007.1"/>
</dbReference>
<proteinExistence type="predicted"/>
<dbReference type="OrthoDB" id="9886115at2"/>